<evidence type="ECO:0000313" key="6">
    <source>
        <dbReference type="Proteomes" id="UP000824072"/>
    </source>
</evidence>
<accession>A0A9D1LDD2</accession>
<evidence type="ECO:0000313" key="5">
    <source>
        <dbReference type="EMBL" id="HIU34691.1"/>
    </source>
</evidence>
<dbReference type="EMBL" id="DVMU01000197">
    <property type="protein sequence ID" value="HIU34691.1"/>
    <property type="molecule type" value="Genomic_DNA"/>
</dbReference>
<dbReference type="GO" id="GO:0030313">
    <property type="term" value="C:cell envelope"/>
    <property type="evidence" value="ECO:0007669"/>
    <property type="project" value="UniProtKB-SubCell"/>
</dbReference>
<comment type="caution">
    <text evidence="5">The sequence shown here is derived from an EMBL/GenBank/DDBJ whole genome shotgun (WGS) entry which is preliminary data.</text>
</comment>
<organism evidence="5 6">
    <name type="scientific">Candidatus Pullichristensenella excrementigallinarum</name>
    <dbReference type="NCBI Taxonomy" id="2840907"/>
    <lineage>
        <taxon>Bacteria</taxon>
        <taxon>Bacillati</taxon>
        <taxon>Bacillota</taxon>
        <taxon>Clostridia</taxon>
        <taxon>Candidatus Pullichristensenella</taxon>
    </lineage>
</organism>
<dbReference type="InterPro" id="IPR028082">
    <property type="entry name" value="Peripla_BP_I"/>
</dbReference>
<dbReference type="PANTHER" id="PTHR46847">
    <property type="entry name" value="D-ALLOSE-BINDING PERIPLASMIC PROTEIN-RELATED"/>
    <property type="match status" value="1"/>
</dbReference>
<evidence type="ECO:0000256" key="3">
    <source>
        <dbReference type="ARBA" id="ARBA00022729"/>
    </source>
</evidence>
<gene>
    <name evidence="5" type="ORF">IAB02_09020</name>
</gene>
<dbReference type="Pfam" id="PF13407">
    <property type="entry name" value="Peripla_BP_4"/>
    <property type="match status" value="1"/>
</dbReference>
<comment type="similarity">
    <text evidence="2">Belongs to the bacterial solute-binding protein 2 family.</text>
</comment>
<feature type="domain" description="Periplasmic binding protein" evidence="4">
    <location>
        <begin position="3"/>
        <end position="231"/>
    </location>
</feature>
<comment type="subcellular location">
    <subcellularLocation>
        <location evidence="1">Cell envelope</location>
    </subcellularLocation>
</comment>
<protein>
    <submittedName>
        <fullName evidence="5">Sugar ABC transporter substrate-binding protein</fullName>
    </submittedName>
</protein>
<name>A0A9D1LDD2_9FIRM</name>
<feature type="non-terminal residue" evidence="5">
    <location>
        <position position="1"/>
    </location>
</feature>
<proteinExistence type="inferred from homology"/>
<reference evidence="5" key="2">
    <citation type="journal article" date="2021" name="PeerJ">
        <title>Extensive microbial diversity within the chicken gut microbiome revealed by metagenomics and culture.</title>
        <authorList>
            <person name="Gilroy R."/>
            <person name="Ravi A."/>
            <person name="Getino M."/>
            <person name="Pursley I."/>
            <person name="Horton D.L."/>
            <person name="Alikhan N.F."/>
            <person name="Baker D."/>
            <person name="Gharbi K."/>
            <person name="Hall N."/>
            <person name="Watson M."/>
            <person name="Adriaenssens E.M."/>
            <person name="Foster-Nyarko E."/>
            <person name="Jarju S."/>
            <person name="Secka A."/>
            <person name="Antonio M."/>
            <person name="Oren A."/>
            <person name="Chaudhuri R.R."/>
            <person name="La Ragione R."/>
            <person name="Hildebrand F."/>
            <person name="Pallen M.J."/>
        </authorList>
    </citation>
    <scope>NUCLEOTIDE SEQUENCE</scope>
    <source>
        <strain evidence="5">ChiHcec3-11533</strain>
    </source>
</reference>
<dbReference type="InterPro" id="IPR025997">
    <property type="entry name" value="SBP_2_dom"/>
</dbReference>
<sequence>KGIALTVISADQDPAKQVSQIDNALATGKMDGALLQATSADGVTAGVLALKEAGVPTITLHEAISAQDMVTSYVGPDLPTIGLIVMEHVCEELNGEGDIAILIGVLGNSVQVSISESYAAILEKYPNINVVFEDSANWATDEALSKVENWLSTGKNIDTIVCMNDSMAIGAMQAVNSAGMTGEIKIYGSDAVEQAVAAVKSGEMTGTVYFDVEDEGAAAIETLYKAAMGEEVEAEVLMPPVLVTAENVGEMFLD</sequence>
<dbReference type="AlphaFoldDB" id="A0A9D1LDD2"/>
<dbReference type="SUPFAM" id="SSF53822">
    <property type="entry name" value="Periplasmic binding protein-like I"/>
    <property type="match status" value="1"/>
</dbReference>
<evidence type="ECO:0000256" key="1">
    <source>
        <dbReference type="ARBA" id="ARBA00004196"/>
    </source>
</evidence>
<dbReference type="CDD" id="cd01536">
    <property type="entry name" value="PBP1_ABC_sugar_binding-like"/>
    <property type="match status" value="1"/>
</dbReference>
<dbReference type="GO" id="GO:0030246">
    <property type="term" value="F:carbohydrate binding"/>
    <property type="evidence" value="ECO:0007669"/>
    <property type="project" value="UniProtKB-ARBA"/>
</dbReference>
<dbReference type="Gene3D" id="3.40.50.2300">
    <property type="match status" value="2"/>
</dbReference>
<dbReference type="Proteomes" id="UP000824072">
    <property type="component" value="Unassembled WGS sequence"/>
</dbReference>
<keyword evidence="3" id="KW-0732">Signal</keyword>
<reference evidence="5" key="1">
    <citation type="submission" date="2020-10" db="EMBL/GenBank/DDBJ databases">
        <authorList>
            <person name="Gilroy R."/>
        </authorList>
    </citation>
    <scope>NUCLEOTIDE SEQUENCE</scope>
    <source>
        <strain evidence="5">ChiHcec3-11533</strain>
    </source>
</reference>
<evidence type="ECO:0000259" key="4">
    <source>
        <dbReference type="Pfam" id="PF13407"/>
    </source>
</evidence>
<dbReference type="PANTHER" id="PTHR46847:SF1">
    <property type="entry name" value="D-ALLOSE-BINDING PERIPLASMIC PROTEIN-RELATED"/>
    <property type="match status" value="1"/>
</dbReference>
<evidence type="ECO:0000256" key="2">
    <source>
        <dbReference type="ARBA" id="ARBA00007639"/>
    </source>
</evidence>